<dbReference type="GO" id="GO:1902388">
    <property type="term" value="F:ceramide 1-phosphate transfer activity"/>
    <property type="evidence" value="ECO:0007669"/>
    <property type="project" value="TreeGrafter"/>
</dbReference>
<keyword evidence="4" id="KW-1185">Reference proteome</keyword>
<evidence type="ECO:0000259" key="2">
    <source>
        <dbReference type="Pfam" id="PF08718"/>
    </source>
</evidence>
<comment type="similarity">
    <text evidence="1">Belongs to the GLTP family.</text>
</comment>
<dbReference type="EMBL" id="CAACVG010014667">
    <property type="protein sequence ID" value="VEN63493.1"/>
    <property type="molecule type" value="Genomic_DNA"/>
</dbReference>
<dbReference type="SUPFAM" id="SSF110004">
    <property type="entry name" value="Glycolipid transfer protein, GLTP"/>
    <property type="match status" value="1"/>
</dbReference>
<dbReference type="Proteomes" id="UP000410492">
    <property type="component" value="Unassembled WGS sequence"/>
</dbReference>
<organism evidence="3 4">
    <name type="scientific">Callosobruchus maculatus</name>
    <name type="common">Southern cowpea weevil</name>
    <name type="synonym">Pulse bruchid</name>
    <dbReference type="NCBI Taxonomy" id="64391"/>
    <lineage>
        <taxon>Eukaryota</taxon>
        <taxon>Metazoa</taxon>
        <taxon>Ecdysozoa</taxon>
        <taxon>Arthropoda</taxon>
        <taxon>Hexapoda</taxon>
        <taxon>Insecta</taxon>
        <taxon>Pterygota</taxon>
        <taxon>Neoptera</taxon>
        <taxon>Endopterygota</taxon>
        <taxon>Coleoptera</taxon>
        <taxon>Polyphaga</taxon>
        <taxon>Cucujiformia</taxon>
        <taxon>Chrysomeloidea</taxon>
        <taxon>Chrysomelidae</taxon>
        <taxon>Bruchinae</taxon>
        <taxon>Bruchini</taxon>
        <taxon>Callosobruchus</taxon>
    </lineage>
</organism>
<proteinExistence type="inferred from homology"/>
<dbReference type="PANTHER" id="PTHR10219">
    <property type="entry name" value="GLYCOLIPID TRANSFER PROTEIN-RELATED"/>
    <property type="match status" value="1"/>
</dbReference>
<dbReference type="InterPro" id="IPR014830">
    <property type="entry name" value="Glycolipid_transfer_prot_dom"/>
</dbReference>
<dbReference type="GO" id="GO:1902387">
    <property type="term" value="F:ceramide 1-phosphate binding"/>
    <property type="evidence" value="ECO:0007669"/>
    <property type="project" value="TreeGrafter"/>
</dbReference>
<protein>
    <recommendedName>
        <fullName evidence="2">Glycolipid transfer protein domain-containing protein</fullName>
    </recommendedName>
</protein>
<evidence type="ECO:0000256" key="1">
    <source>
        <dbReference type="ARBA" id="ARBA00007148"/>
    </source>
</evidence>
<name>A0A653DTD0_CALMS</name>
<dbReference type="GO" id="GO:0032691">
    <property type="term" value="P:negative regulation of interleukin-1 beta production"/>
    <property type="evidence" value="ECO:0007669"/>
    <property type="project" value="UniProtKB-ARBA"/>
</dbReference>
<dbReference type="InterPro" id="IPR036497">
    <property type="entry name" value="GLTP_sf"/>
</dbReference>
<evidence type="ECO:0000313" key="3">
    <source>
        <dbReference type="EMBL" id="VEN63493.1"/>
    </source>
</evidence>
<evidence type="ECO:0000313" key="4">
    <source>
        <dbReference type="Proteomes" id="UP000410492"/>
    </source>
</evidence>
<dbReference type="FunFam" id="1.10.3520.10:FF:000002">
    <property type="entry name" value="Ceramide-1-phosphate transfer protein"/>
    <property type="match status" value="1"/>
</dbReference>
<dbReference type="AlphaFoldDB" id="A0A653DTD0"/>
<dbReference type="PANTHER" id="PTHR10219:SF43">
    <property type="entry name" value="GLYCOLIPID TRANSFER PROTEIN DOMAIN-CONTAINING PROTEIN"/>
    <property type="match status" value="1"/>
</dbReference>
<dbReference type="GO" id="GO:0016020">
    <property type="term" value="C:membrane"/>
    <property type="evidence" value="ECO:0007669"/>
    <property type="project" value="TreeGrafter"/>
</dbReference>
<dbReference type="GO" id="GO:0005829">
    <property type="term" value="C:cytosol"/>
    <property type="evidence" value="ECO:0007669"/>
    <property type="project" value="TreeGrafter"/>
</dbReference>
<accession>A0A653DTD0</accession>
<feature type="domain" description="Glycolipid transfer protein" evidence="2">
    <location>
        <begin position="28"/>
        <end position="173"/>
    </location>
</feature>
<dbReference type="Gene3D" id="1.10.3520.10">
    <property type="entry name" value="Glycolipid transfer protein"/>
    <property type="match status" value="1"/>
</dbReference>
<sequence length="213" mass="24768">MSQKNDYFNIKVVHENFEAAVHEEDDVLLQYYLDSFEELNKFFNLIGTVFGFVSKDLTAKMNLLQELMKDAKNPEDFKSVKGMIEYEKQNELLFKDGYTSGTRTLLRLHRGLEFIHLFLKKIGEIKDEDSTSAVCKEAYEKTLAKHHSFLIRNGAKIAIYSLPTKMSLLQRVCGEPENIQTAMEHLPKALEITLTVYQRIENLYTFHDLHQLP</sequence>
<gene>
    <name evidence="3" type="ORF">CALMAC_LOCUS20304</name>
</gene>
<dbReference type="Pfam" id="PF08718">
    <property type="entry name" value="GLTP"/>
    <property type="match status" value="1"/>
</dbReference>
<dbReference type="OrthoDB" id="116883at2759"/>
<reference evidence="3 4" key="1">
    <citation type="submission" date="2019-01" db="EMBL/GenBank/DDBJ databases">
        <authorList>
            <person name="Sayadi A."/>
        </authorList>
    </citation>
    <scope>NUCLEOTIDE SEQUENCE [LARGE SCALE GENOMIC DNA]</scope>
</reference>